<proteinExistence type="predicted"/>
<name>A0A0B6Z498_9EUPU</name>
<sequence>LLTSGQCGAFEEDSPEKWLSWEPTKLDHVWASPDLQHFCVAGHSYSKFNTFWTQTFIITLSIHPIPTK</sequence>
<protein>
    <submittedName>
        <fullName evidence="1">Uncharacterized protein</fullName>
    </submittedName>
</protein>
<dbReference type="EMBL" id="HACG01015866">
    <property type="protein sequence ID" value="CEK62731.1"/>
    <property type="molecule type" value="Transcribed_RNA"/>
</dbReference>
<accession>A0A0B6Z498</accession>
<dbReference type="AlphaFoldDB" id="A0A0B6Z498"/>
<gene>
    <name evidence="1" type="primary">ORF46015</name>
</gene>
<reference evidence="1" key="1">
    <citation type="submission" date="2014-12" db="EMBL/GenBank/DDBJ databases">
        <title>Insight into the proteome of Arion vulgaris.</title>
        <authorList>
            <person name="Aradska J."/>
            <person name="Bulat T."/>
            <person name="Smidak R."/>
            <person name="Sarate P."/>
            <person name="Gangsoo J."/>
            <person name="Sialana F."/>
            <person name="Bilban M."/>
            <person name="Lubec G."/>
        </authorList>
    </citation>
    <scope>NUCLEOTIDE SEQUENCE</scope>
    <source>
        <tissue evidence="1">Skin</tissue>
    </source>
</reference>
<organism evidence="1">
    <name type="scientific">Arion vulgaris</name>
    <dbReference type="NCBI Taxonomy" id="1028688"/>
    <lineage>
        <taxon>Eukaryota</taxon>
        <taxon>Metazoa</taxon>
        <taxon>Spiralia</taxon>
        <taxon>Lophotrochozoa</taxon>
        <taxon>Mollusca</taxon>
        <taxon>Gastropoda</taxon>
        <taxon>Heterobranchia</taxon>
        <taxon>Euthyneura</taxon>
        <taxon>Panpulmonata</taxon>
        <taxon>Eupulmonata</taxon>
        <taxon>Stylommatophora</taxon>
        <taxon>Helicina</taxon>
        <taxon>Arionoidea</taxon>
        <taxon>Arionidae</taxon>
        <taxon>Arion</taxon>
    </lineage>
</organism>
<evidence type="ECO:0000313" key="1">
    <source>
        <dbReference type="EMBL" id="CEK62731.1"/>
    </source>
</evidence>
<feature type="non-terminal residue" evidence="1">
    <location>
        <position position="1"/>
    </location>
</feature>